<reference evidence="1 2" key="1">
    <citation type="submission" date="2024-04" db="EMBL/GenBank/DDBJ databases">
        <authorList>
            <person name="Fracassetti M."/>
        </authorList>
    </citation>
    <scope>NUCLEOTIDE SEQUENCE [LARGE SCALE GENOMIC DNA]</scope>
</reference>
<dbReference type="Proteomes" id="UP001497516">
    <property type="component" value="Chromosome 9"/>
</dbReference>
<evidence type="ECO:0000313" key="1">
    <source>
        <dbReference type="EMBL" id="CAL1411280.1"/>
    </source>
</evidence>
<organism evidence="1 2">
    <name type="scientific">Linum trigynum</name>
    <dbReference type="NCBI Taxonomy" id="586398"/>
    <lineage>
        <taxon>Eukaryota</taxon>
        <taxon>Viridiplantae</taxon>
        <taxon>Streptophyta</taxon>
        <taxon>Embryophyta</taxon>
        <taxon>Tracheophyta</taxon>
        <taxon>Spermatophyta</taxon>
        <taxon>Magnoliopsida</taxon>
        <taxon>eudicotyledons</taxon>
        <taxon>Gunneridae</taxon>
        <taxon>Pentapetalae</taxon>
        <taxon>rosids</taxon>
        <taxon>fabids</taxon>
        <taxon>Malpighiales</taxon>
        <taxon>Linaceae</taxon>
        <taxon>Linum</taxon>
    </lineage>
</organism>
<accession>A0AAV2GPL6</accession>
<gene>
    <name evidence="1" type="ORF">LTRI10_LOCUS50646</name>
</gene>
<dbReference type="AlphaFoldDB" id="A0AAV2GPL6"/>
<dbReference type="EMBL" id="OZ034822">
    <property type="protein sequence ID" value="CAL1411280.1"/>
    <property type="molecule type" value="Genomic_DNA"/>
</dbReference>
<proteinExistence type="predicted"/>
<evidence type="ECO:0000313" key="2">
    <source>
        <dbReference type="Proteomes" id="UP001497516"/>
    </source>
</evidence>
<name>A0AAV2GPL6_9ROSI</name>
<protein>
    <submittedName>
        <fullName evidence="1">Uncharacterized protein</fullName>
    </submittedName>
</protein>
<sequence length="83" mass="9057">MSSWWFSAGGGTEEGRFGRSFSQMMAKGRFSASLESNRFGCTFSSYNGSVGLAMERMNISNAGLAEWGRRGRKDDGVAAMRGR</sequence>
<keyword evidence="2" id="KW-1185">Reference proteome</keyword>